<organism evidence="9 10">
    <name type="scientific">Thalassotalea psychrophila</name>
    <dbReference type="NCBI Taxonomy" id="3065647"/>
    <lineage>
        <taxon>Bacteria</taxon>
        <taxon>Pseudomonadati</taxon>
        <taxon>Pseudomonadota</taxon>
        <taxon>Gammaproteobacteria</taxon>
        <taxon>Alteromonadales</taxon>
        <taxon>Colwelliaceae</taxon>
        <taxon>Thalassotalea</taxon>
    </lineage>
</organism>
<proteinExistence type="inferred from homology"/>
<protein>
    <recommendedName>
        <fullName evidence="6 7">6-phosphogluconolactonase</fullName>
        <shortName evidence="7">6PGL</shortName>
        <ecNumber evidence="5 7">3.1.1.31</ecNumber>
    </recommendedName>
</protein>
<reference evidence="10" key="1">
    <citation type="submission" date="2023-09" db="EMBL/GenBank/DDBJ databases">
        <authorList>
            <person name="Li S."/>
            <person name="Li X."/>
            <person name="Zhang C."/>
            <person name="Zhao Z."/>
        </authorList>
    </citation>
    <scope>NUCLEOTIDE SEQUENCE [LARGE SCALE GENOMIC DNA]</scope>
    <source>
        <strain evidence="10">SQ149</strain>
    </source>
</reference>
<dbReference type="Gene3D" id="3.40.50.1360">
    <property type="match status" value="1"/>
</dbReference>
<dbReference type="GO" id="GO:0017057">
    <property type="term" value="F:6-phosphogluconolactonase activity"/>
    <property type="evidence" value="ECO:0007669"/>
    <property type="project" value="UniProtKB-EC"/>
</dbReference>
<evidence type="ECO:0000256" key="5">
    <source>
        <dbReference type="ARBA" id="ARBA00013198"/>
    </source>
</evidence>
<evidence type="ECO:0000256" key="7">
    <source>
        <dbReference type="RuleBase" id="RU365095"/>
    </source>
</evidence>
<comment type="pathway">
    <text evidence="3 7">Carbohydrate degradation; pentose phosphate pathway; D-ribulose 5-phosphate from D-glucose 6-phosphate (oxidative stage): step 2/3.</text>
</comment>
<dbReference type="Pfam" id="PF01182">
    <property type="entry name" value="Glucosamine_iso"/>
    <property type="match status" value="1"/>
</dbReference>
<sequence length="230" mass="25508">MIINNTFKSRSQLDRKFAQRIAKQLTTAISDKGYASIAFSGGSTPKGLFNELSNKNIDWSNVTITLVDDRWVDTASKDSNDRLLRENLLQNYAAKATFFSLKQAENLSEQYLANITEQASRFTPLDVVILGMGEDGHTASIFPCSAQVHQGLDELADPALIKVVPTTAPYERVTFNYAAIIQASHLYLHVVGQSKQDVISQALADDDATAMPIRAFLQNKDKTCNIFWAE</sequence>
<dbReference type="EC" id="3.1.1.31" evidence="5 7"/>
<feature type="domain" description="Glucosamine/galactosamine-6-phosphate isomerase" evidence="8">
    <location>
        <begin position="9"/>
        <end position="222"/>
    </location>
</feature>
<dbReference type="CDD" id="cd01400">
    <property type="entry name" value="6PGL"/>
    <property type="match status" value="1"/>
</dbReference>
<dbReference type="NCBIfam" id="TIGR01198">
    <property type="entry name" value="pgl"/>
    <property type="match status" value="1"/>
</dbReference>
<gene>
    <name evidence="7 9" type="primary">pgl</name>
    <name evidence="9" type="ORF">RGQ13_09995</name>
</gene>
<accession>A0ABY9TP45</accession>
<dbReference type="PANTHER" id="PTHR11054:SF0">
    <property type="entry name" value="6-PHOSPHOGLUCONOLACTONASE"/>
    <property type="match status" value="1"/>
</dbReference>
<name>A0ABY9TP45_9GAMM</name>
<evidence type="ECO:0000256" key="1">
    <source>
        <dbReference type="ARBA" id="ARBA00000832"/>
    </source>
</evidence>
<evidence type="ECO:0000256" key="4">
    <source>
        <dbReference type="ARBA" id="ARBA00010662"/>
    </source>
</evidence>
<evidence type="ECO:0000256" key="2">
    <source>
        <dbReference type="ARBA" id="ARBA00002681"/>
    </source>
</evidence>
<evidence type="ECO:0000313" key="9">
    <source>
        <dbReference type="EMBL" id="WNC70470.1"/>
    </source>
</evidence>
<dbReference type="RefSeq" id="WP_348389610.1">
    <property type="nucleotide sequence ID" value="NZ_CP134145.1"/>
</dbReference>
<dbReference type="Proteomes" id="UP001258994">
    <property type="component" value="Chromosome"/>
</dbReference>
<dbReference type="SUPFAM" id="SSF100950">
    <property type="entry name" value="NagB/RpiA/CoA transferase-like"/>
    <property type="match status" value="1"/>
</dbReference>
<keyword evidence="10" id="KW-1185">Reference proteome</keyword>
<dbReference type="PANTHER" id="PTHR11054">
    <property type="entry name" value="6-PHOSPHOGLUCONOLACTONASE"/>
    <property type="match status" value="1"/>
</dbReference>
<comment type="similarity">
    <text evidence="4 7">Belongs to the glucosamine/galactosamine-6-phosphate isomerase family. 6-phosphogluconolactonase subfamily.</text>
</comment>
<dbReference type="InterPro" id="IPR006148">
    <property type="entry name" value="Glc/Gal-6P_isomerase"/>
</dbReference>
<dbReference type="InterPro" id="IPR005900">
    <property type="entry name" value="6-phosphogluconolactonase_DevB"/>
</dbReference>
<keyword evidence="7 9" id="KW-0378">Hydrolase</keyword>
<evidence type="ECO:0000313" key="10">
    <source>
        <dbReference type="Proteomes" id="UP001258994"/>
    </source>
</evidence>
<comment type="function">
    <text evidence="2 7">Hydrolysis of 6-phosphogluconolactone to 6-phosphogluconate.</text>
</comment>
<comment type="catalytic activity">
    <reaction evidence="1 7">
        <text>6-phospho-D-glucono-1,5-lactone + H2O = 6-phospho-D-gluconate + H(+)</text>
        <dbReference type="Rhea" id="RHEA:12556"/>
        <dbReference type="ChEBI" id="CHEBI:15377"/>
        <dbReference type="ChEBI" id="CHEBI:15378"/>
        <dbReference type="ChEBI" id="CHEBI:57955"/>
        <dbReference type="ChEBI" id="CHEBI:58759"/>
        <dbReference type="EC" id="3.1.1.31"/>
    </reaction>
</comment>
<dbReference type="EMBL" id="CP134145">
    <property type="protein sequence ID" value="WNC70470.1"/>
    <property type="molecule type" value="Genomic_DNA"/>
</dbReference>
<evidence type="ECO:0000259" key="8">
    <source>
        <dbReference type="Pfam" id="PF01182"/>
    </source>
</evidence>
<dbReference type="InterPro" id="IPR039104">
    <property type="entry name" value="6PGL"/>
</dbReference>
<dbReference type="InterPro" id="IPR037171">
    <property type="entry name" value="NagB/RpiA_transferase-like"/>
</dbReference>
<evidence type="ECO:0000256" key="6">
    <source>
        <dbReference type="ARBA" id="ARBA00020337"/>
    </source>
</evidence>
<evidence type="ECO:0000256" key="3">
    <source>
        <dbReference type="ARBA" id="ARBA00004961"/>
    </source>
</evidence>